<evidence type="ECO:0000256" key="1">
    <source>
        <dbReference type="ARBA" id="ARBA00012552"/>
    </source>
</evidence>
<feature type="domain" description="DEAD-box RNA helicase Q" evidence="11">
    <location>
        <begin position="41"/>
        <end position="69"/>
    </location>
</feature>
<dbReference type="SMART" id="SM00490">
    <property type="entry name" value="HELICc"/>
    <property type="match status" value="1"/>
</dbReference>
<dbReference type="GO" id="GO:0005524">
    <property type="term" value="F:ATP binding"/>
    <property type="evidence" value="ECO:0007669"/>
    <property type="project" value="UniProtKB-KW"/>
</dbReference>
<dbReference type="AlphaFoldDB" id="A0A915Q2F8"/>
<keyword evidence="3 7" id="KW-0378">Hydrolase</keyword>
<dbReference type="PROSITE" id="PS00039">
    <property type="entry name" value="DEAD_ATP_HELICASE"/>
    <property type="match status" value="1"/>
</dbReference>
<dbReference type="InterPro" id="IPR000629">
    <property type="entry name" value="RNA-helicase_DEAD-box_CS"/>
</dbReference>
<reference evidence="13" key="1">
    <citation type="submission" date="2022-11" db="UniProtKB">
        <authorList>
            <consortium name="WormBaseParasite"/>
        </authorList>
    </citation>
    <scope>IDENTIFICATION</scope>
</reference>
<dbReference type="WBParaSite" id="sdigi.contig617.g9236.t1">
    <property type="protein sequence ID" value="sdigi.contig617.g9236.t1"/>
    <property type="gene ID" value="sdigi.contig617.g9236"/>
</dbReference>
<evidence type="ECO:0000313" key="13">
    <source>
        <dbReference type="WBParaSite" id="sdigi.contig617.g9236.t1"/>
    </source>
</evidence>
<dbReference type="InterPro" id="IPR014014">
    <property type="entry name" value="RNA_helicase_DEAD_Q_motif"/>
</dbReference>
<dbReference type="GO" id="GO:0003724">
    <property type="term" value="F:RNA helicase activity"/>
    <property type="evidence" value="ECO:0007669"/>
    <property type="project" value="UniProtKB-EC"/>
</dbReference>
<dbReference type="InterPro" id="IPR014001">
    <property type="entry name" value="Helicase_ATP-bd"/>
</dbReference>
<organism evidence="12 13">
    <name type="scientific">Setaria digitata</name>
    <dbReference type="NCBI Taxonomy" id="48799"/>
    <lineage>
        <taxon>Eukaryota</taxon>
        <taxon>Metazoa</taxon>
        <taxon>Ecdysozoa</taxon>
        <taxon>Nematoda</taxon>
        <taxon>Chromadorea</taxon>
        <taxon>Rhabditida</taxon>
        <taxon>Spirurina</taxon>
        <taxon>Spiruromorpha</taxon>
        <taxon>Filarioidea</taxon>
        <taxon>Setariidae</taxon>
        <taxon>Setaria</taxon>
    </lineage>
</organism>
<dbReference type="GO" id="GO:0016787">
    <property type="term" value="F:hydrolase activity"/>
    <property type="evidence" value="ECO:0007669"/>
    <property type="project" value="UniProtKB-KW"/>
</dbReference>
<dbReference type="PROSITE" id="PS51192">
    <property type="entry name" value="HELICASE_ATP_BIND_1"/>
    <property type="match status" value="1"/>
</dbReference>
<sequence>MKKEQLIQSSFCKDSDDKEPDELDINLPSSSSEERNISKATNFSELGLSKWLCDQLRSLAVSTPTPVQTNCIPYILAGTDVLGCAKTGTGKTLAFALPILHELALDPYGICALVLTPTRELAMQIGDQFAALGTPVGLKIGIIVGGKDRVAQGNDLARRPHVIVATPGRLADHMESDPENTEELFEKLRFLVLDEADRLLDGQYSVELESILSFLPKKRQTLLFSATITSALSQLHQVSIKKPYFFEDKSEVATVEKLEQKYVLCPCAVKDAYLVYVVKNFHERYPNSSILIFSHTCRECQALAIMFRGLGFQVGSLHSQISQQERTSSLTKFRSGHIKIMICTDVASRGLDILHVDLVVNHNVPQNPKIYIHRVGRSARAGRFGYALVFVTQYDIFLLQEIEKVIGKKLDKLVVSDKKVTQYVTQVLVTKREAEIKLDQQNFGERKAINKRKEMLMAGLDPDDIEESLKMQREQK</sequence>
<keyword evidence="2 7" id="KW-0547">Nucleotide-binding</keyword>
<dbReference type="PANTHER" id="PTHR47959">
    <property type="entry name" value="ATP-DEPENDENT RNA HELICASE RHLE-RELATED"/>
    <property type="match status" value="1"/>
</dbReference>
<keyword evidence="5 7" id="KW-0067">ATP-binding</keyword>
<evidence type="ECO:0000256" key="2">
    <source>
        <dbReference type="ARBA" id="ARBA00022741"/>
    </source>
</evidence>
<protein>
    <recommendedName>
        <fullName evidence="1">RNA helicase</fullName>
        <ecNumber evidence="1">3.6.4.13</ecNumber>
    </recommendedName>
</protein>
<dbReference type="InterPro" id="IPR027417">
    <property type="entry name" value="P-loop_NTPase"/>
</dbReference>
<keyword evidence="12" id="KW-1185">Reference proteome</keyword>
<comment type="similarity">
    <text evidence="7">Belongs to the DEAD box helicase family.</text>
</comment>
<evidence type="ECO:0000256" key="6">
    <source>
        <dbReference type="PROSITE-ProRule" id="PRU00552"/>
    </source>
</evidence>
<feature type="region of interest" description="Disordered" evidence="8">
    <location>
        <begin position="1"/>
        <end position="31"/>
    </location>
</feature>
<evidence type="ECO:0000256" key="8">
    <source>
        <dbReference type="SAM" id="MobiDB-lite"/>
    </source>
</evidence>
<evidence type="ECO:0000256" key="3">
    <source>
        <dbReference type="ARBA" id="ARBA00022801"/>
    </source>
</evidence>
<dbReference type="Pfam" id="PF00271">
    <property type="entry name" value="Helicase_C"/>
    <property type="match status" value="1"/>
</dbReference>
<dbReference type="CDD" id="cd17955">
    <property type="entry name" value="DEADc_DDX49"/>
    <property type="match status" value="1"/>
</dbReference>
<dbReference type="SUPFAM" id="SSF52540">
    <property type="entry name" value="P-loop containing nucleoside triphosphate hydrolases"/>
    <property type="match status" value="1"/>
</dbReference>
<dbReference type="EC" id="3.6.4.13" evidence="1"/>
<accession>A0A915Q2F8</accession>
<dbReference type="SMART" id="SM00487">
    <property type="entry name" value="DEXDc"/>
    <property type="match status" value="1"/>
</dbReference>
<feature type="short sequence motif" description="Q motif" evidence="6">
    <location>
        <begin position="41"/>
        <end position="69"/>
    </location>
</feature>
<dbReference type="GO" id="GO:0043186">
    <property type="term" value="C:P granule"/>
    <property type="evidence" value="ECO:0007669"/>
    <property type="project" value="UniProtKB-ARBA"/>
</dbReference>
<evidence type="ECO:0000259" key="9">
    <source>
        <dbReference type="PROSITE" id="PS51192"/>
    </source>
</evidence>
<name>A0A915Q2F8_9BILA</name>
<keyword evidence="4 7" id="KW-0347">Helicase</keyword>
<evidence type="ECO:0000259" key="11">
    <source>
        <dbReference type="PROSITE" id="PS51195"/>
    </source>
</evidence>
<dbReference type="PROSITE" id="PS51194">
    <property type="entry name" value="HELICASE_CTER"/>
    <property type="match status" value="1"/>
</dbReference>
<evidence type="ECO:0000256" key="4">
    <source>
        <dbReference type="ARBA" id="ARBA00022806"/>
    </source>
</evidence>
<feature type="domain" description="Helicase C-terminal" evidence="10">
    <location>
        <begin position="269"/>
        <end position="421"/>
    </location>
</feature>
<dbReference type="Pfam" id="PF00270">
    <property type="entry name" value="DEAD"/>
    <property type="match status" value="1"/>
</dbReference>
<proteinExistence type="inferred from homology"/>
<dbReference type="PROSITE" id="PS51195">
    <property type="entry name" value="Q_MOTIF"/>
    <property type="match status" value="1"/>
</dbReference>
<dbReference type="InterPro" id="IPR001650">
    <property type="entry name" value="Helicase_C-like"/>
</dbReference>
<dbReference type="CDD" id="cd18787">
    <property type="entry name" value="SF2_C_DEAD"/>
    <property type="match status" value="1"/>
</dbReference>
<dbReference type="GO" id="GO:0003676">
    <property type="term" value="F:nucleic acid binding"/>
    <property type="evidence" value="ECO:0007669"/>
    <property type="project" value="InterPro"/>
</dbReference>
<dbReference type="InterPro" id="IPR011545">
    <property type="entry name" value="DEAD/DEAH_box_helicase_dom"/>
</dbReference>
<dbReference type="Proteomes" id="UP000887581">
    <property type="component" value="Unplaced"/>
</dbReference>
<evidence type="ECO:0000256" key="5">
    <source>
        <dbReference type="ARBA" id="ARBA00022840"/>
    </source>
</evidence>
<evidence type="ECO:0000313" key="12">
    <source>
        <dbReference type="Proteomes" id="UP000887581"/>
    </source>
</evidence>
<dbReference type="GO" id="GO:0005829">
    <property type="term" value="C:cytosol"/>
    <property type="evidence" value="ECO:0007669"/>
    <property type="project" value="TreeGrafter"/>
</dbReference>
<dbReference type="InterPro" id="IPR050079">
    <property type="entry name" value="DEAD_box_RNA_helicase"/>
</dbReference>
<feature type="domain" description="Helicase ATP-binding" evidence="9">
    <location>
        <begin position="72"/>
        <end position="246"/>
    </location>
</feature>
<evidence type="ECO:0000259" key="10">
    <source>
        <dbReference type="PROSITE" id="PS51194"/>
    </source>
</evidence>
<feature type="compositionally biased region" description="Polar residues" evidence="8">
    <location>
        <begin position="1"/>
        <end position="12"/>
    </location>
</feature>
<dbReference type="PANTHER" id="PTHR47959:SF24">
    <property type="entry name" value="ATP-DEPENDENT RNA HELICASE"/>
    <property type="match status" value="1"/>
</dbReference>
<evidence type="ECO:0000256" key="7">
    <source>
        <dbReference type="RuleBase" id="RU000492"/>
    </source>
</evidence>
<dbReference type="Gene3D" id="3.40.50.300">
    <property type="entry name" value="P-loop containing nucleotide triphosphate hydrolases"/>
    <property type="match status" value="2"/>
</dbReference>